<organism evidence="5 6">
    <name type="scientific">Aquabacterium soli</name>
    <dbReference type="NCBI Taxonomy" id="2493092"/>
    <lineage>
        <taxon>Bacteria</taxon>
        <taxon>Pseudomonadati</taxon>
        <taxon>Pseudomonadota</taxon>
        <taxon>Betaproteobacteria</taxon>
        <taxon>Burkholderiales</taxon>
        <taxon>Aquabacterium</taxon>
    </lineage>
</organism>
<gene>
    <name evidence="5" type="ORF">EIP75_17240</name>
</gene>
<accession>A0A426V7X4</accession>
<dbReference type="Proteomes" id="UP000269265">
    <property type="component" value="Unassembled WGS sequence"/>
</dbReference>
<dbReference type="InterPro" id="IPR012349">
    <property type="entry name" value="Split_barrel_FMN-bd"/>
</dbReference>
<dbReference type="InterPro" id="IPR052174">
    <property type="entry name" value="Flavoredoxin"/>
</dbReference>
<reference evidence="5 6" key="1">
    <citation type="submission" date="2018-12" db="EMBL/GenBank/DDBJ databases">
        <title>The whole draft genome of Aquabacterium sp. SJQ9.</title>
        <authorList>
            <person name="Sun L."/>
            <person name="Gao X."/>
            <person name="Chen W."/>
            <person name="Huang K."/>
        </authorList>
    </citation>
    <scope>NUCLEOTIDE SEQUENCE [LARGE SCALE GENOMIC DNA]</scope>
    <source>
        <strain evidence="5 6">SJQ9</strain>
    </source>
</reference>
<dbReference type="SMART" id="SM00903">
    <property type="entry name" value="Flavin_Reduct"/>
    <property type="match status" value="1"/>
</dbReference>
<dbReference type="InterPro" id="IPR002563">
    <property type="entry name" value="Flavin_Rdtase-like_dom"/>
</dbReference>
<dbReference type="Gene3D" id="2.30.110.10">
    <property type="entry name" value="Electron Transport, Fmn-binding Protein, Chain A"/>
    <property type="match status" value="1"/>
</dbReference>
<proteinExistence type="inferred from homology"/>
<comment type="caution">
    <text evidence="5">The sequence shown here is derived from an EMBL/GenBank/DDBJ whole genome shotgun (WGS) entry which is preliminary data.</text>
</comment>
<evidence type="ECO:0000259" key="4">
    <source>
        <dbReference type="SMART" id="SM00903"/>
    </source>
</evidence>
<dbReference type="SUPFAM" id="SSF50475">
    <property type="entry name" value="FMN-binding split barrel"/>
    <property type="match status" value="1"/>
</dbReference>
<evidence type="ECO:0000256" key="3">
    <source>
        <dbReference type="ARBA" id="ARBA00038054"/>
    </source>
</evidence>
<dbReference type="AlphaFoldDB" id="A0A426V7X4"/>
<protein>
    <submittedName>
        <fullName evidence="5">Flavin reductase family protein</fullName>
    </submittedName>
</protein>
<dbReference type="Pfam" id="PF01613">
    <property type="entry name" value="Flavin_Reduct"/>
    <property type="match status" value="1"/>
</dbReference>
<evidence type="ECO:0000313" key="5">
    <source>
        <dbReference type="EMBL" id="RRS03069.1"/>
    </source>
</evidence>
<evidence type="ECO:0000256" key="1">
    <source>
        <dbReference type="ARBA" id="ARBA00001917"/>
    </source>
</evidence>
<feature type="domain" description="Flavin reductase like" evidence="4">
    <location>
        <begin position="33"/>
        <end position="178"/>
    </location>
</feature>
<comment type="cofactor">
    <cofactor evidence="1">
        <name>FMN</name>
        <dbReference type="ChEBI" id="CHEBI:58210"/>
    </cofactor>
</comment>
<dbReference type="PANTHER" id="PTHR43567">
    <property type="entry name" value="FLAVOREDOXIN-RELATED-RELATED"/>
    <property type="match status" value="1"/>
</dbReference>
<sequence>MSEQSPSQPIAPVSTTLARPAHVVAVDLAKAYRLINHGPTVLVSSAHGGRRNVMAAAWNMPLDFSPPKVAVVIDRNTYTRELIEASGELALCVPTRAQVDAVSQVGKTTGREQDKLAEADLSVFAGSHVGAPLVDGCVAWLECRLLNEPEMAQRYDLFLAEVVAAWADARLFDGGHWLPIDAPHSTLHHVAGGVFFTLGDLVSAKPAAEG</sequence>
<dbReference type="EMBL" id="RSED01000015">
    <property type="protein sequence ID" value="RRS03069.1"/>
    <property type="molecule type" value="Genomic_DNA"/>
</dbReference>
<dbReference type="GO" id="GO:0016646">
    <property type="term" value="F:oxidoreductase activity, acting on the CH-NH group of donors, NAD or NADP as acceptor"/>
    <property type="evidence" value="ECO:0007669"/>
    <property type="project" value="UniProtKB-ARBA"/>
</dbReference>
<dbReference type="GO" id="GO:0010181">
    <property type="term" value="F:FMN binding"/>
    <property type="evidence" value="ECO:0007669"/>
    <property type="project" value="InterPro"/>
</dbReference>
<dbReference type="RefSeq" id="WP_125244532.1">
    <property type="nucleotide sequence ID" value="NZ_RSED01000015.1"/>
</dbReference>
<keyword evidence="6" id="KW-1185">Reference proteome</keyword>
<evidence type="ECO:0000313" key="6">
    <source>
        <dbReference type="Proteomes" id="UP000269265"/>
    </source>
</evidence>
<evidence type="ECO:0000256" key="2">
    <source>
        <dbReference type="ARBA" id="ARBA00022630"/>
    </source>
</evidence>
<keyword evidence="2" id="KW-0285">Flavoprotein</keyword>
<dbReference type="PANTHER" id="PTHR43567:SF1">
    <property type="entry name" value="FLAVOREDOXIN"/>
    <property type="match status" value="1"/>
</dbReference>
<dbReference type="OrthoDB" id="9792436at2"/>
<comment type="similarity">
    <text evidence="3">Belongs to the flavoredoxin family.</text>
</comment>
<name>A0A426V7X4_9BURK</name>